<dbReference type="SUPFAM" id="SSF52540">
    <property type="entry name" value="P-loop containing nucleoside triphosphate hydrolases"/>
    <property type="match status" value="2"/>
</dbReference>
<feature type="domain" description="Helicase ATP-binding" evidence="13">
    <location>
        <begin position="210"/>
        <end position="377"/>
    </location>
</feature>
<evidence type="ECO:0000313" key="14">
    <source>
        <dbReference type="EMBL" id="VFP88870.1"/>
    </source>
</evidence>
<dbReference type="Gene3D" id="3.40.1440.60">
    <property type="entry name" value="PriA, 3(prime) DNA-binding domain"/>
    <property type="match status" value="1"/>
</dbReference>
<dbReference type="NCBIfam" id="TIGR00595">
    <property type="entry name" value="priA"/>
    <property type="match status" value="1"/>
</dbReference>
<dbReference type="AlphaFoldDB" id="A0A803FUM2"/>
<reference evidence="14 15" key="1">
    <citation type="submission" date="2019-02" db="EMBL/GenBank/DDBJ databases">
        <authorList>
            <person name="Manzano-Marin A."/>
            <person name="Manzano-Marin A."/>
        </authorList>
    </citation>
    <scope>NUCLEOTIDE SEQUENCE [LARGE SCALE GENOMIC DNA]</scope>
    <source>
        <strain evidence="14 15">ErCipiceae</strain>
    </source>
</reference>
<keyword evidence="9 12" id="KW-0238">DNA-binding</keyword>
<comment type="subunit">
    <text evidence="12">Component of the replication restart primosome.</text>
</comment>
<dbReference type="GO" id="GO:0008270">
    <property type="term" value="F:zinc ion binding"/>
    <property type="evidence" value="ECO:0007669"/>
    <property type="project" value="UniProtKB-UniRule"/>
</dbReference>
<dbReference type="FunFam" id="3.40.1440.60:FF:000001">
    <property type="entry name" value="Primosomal protein N"/>
    <property type="match status" value="1"/>
</dbReference>
<keyword evidence="2 12" id="KW-0235">DNA replication</keyword>
<dbReference type="InterPro" id="IPR005259">
    <property type="entry name" value="PriA"/>
</dbReference>
<comment type="function">
    <text evidence="12">Initiates the restart of stalled replication forks, which reloads the replicative helicase on sites other than the origin of replication. Recognizes and binds to abandoned replication forks and remodels them to uncover a helicase loading site. Promotes assembly of the primosome at these replication forks.</text>
</comment>
<keyword evidence="7 12" id="KW-0862">Zinc</keyword>
<evidence type="ECO:0000256" key="9">
    <source>
        <dbReference type="ARBA" id="ARBA00023125"/>
    </source>
</evidence>
<dbReference type="InterPro" id="IPR042115">
    <property type="entry name" value="PriA_3primeBD_sf"/>
</dbReference>
<keyword evidence="8 12" id="KW-0067">ATP-binding</keyword>
<dbReference type="RefSeq" id="WP_157991254.1">
    <property type="nucleotide sequence ID" value="NZ_LR217737.1"/>
</dbReference>
<evidence type="ECO:0000256" key="3">
    <source>
        <dbReference type="ARBA" id="ARBA00022723"/>
    </source>
</evidence>
<dbReference type="EMBL" id="LR217737">
    <property type="protein sequence ID" value="VFP88870.1"/>
    <property type="molecule type" value="Genomic_DNA"/>
</dbReference>
<dbReference type="EC" id="5.6.2.4" evidence="12"/>
<dbReference type="GO" id="GO:0006269">
    <property type="term" value="P:DNA replication, synthesis of primer"/>
    <property type="evidence" value="ECO:0007669"/>
    <property type="project" value="UniProtKB-KW"/>
</dbReference>
<feature type="binding site" evidence="12">
    <location>
        <position position="463"/>
    </location>
    <ligand>
        <name>Zn(2+)</name>
        <dbReference type="ChEBI" id="CHEBI:29105"/>
        <label>2</label>
    </ligand>
</feature>
<feature type="binding site" evidence="12">
    <location>
        <position position="439"/>
    </location>
    <ligand>
        <name>Zn(2+)</name>
        <dbReference type="ChEBI" id="CHEBI:29105"/>
        <label>1</label>
    </ligand>
</feature>
<feature type="binding site" evidence="12">
    <location>
        <position position="476"/>
    </location>
    <ligand>
        <name>Zn(2+)</name>
        <dbReference type="ChEBI" id="CHEBI:29105"/>
        <label>1</label>
    </ligand>
</feature>
<evidence type="ECO:0000256" key="5">
    <source>
        <dbReference type="ARBA" id="ARBA00022801"/>
    </source>
</evidence>
<keyword evidence="4 12" id="KW-0547">Nucleotide-binding</keyword>
<dbReference type="InterPro" id="IPR011545">
    <property type="entry name" value="DEAD/DEAH_box_helicase_dom"/>
</dbReference>
<evidence type="ECO:0000256" key="1">
    <source>
        <dbReference type="ARBA" id="ARBA00022515"/>
    </source>
</evidence>
<keyword evidence="6 12" id="KW-0347">Helicase</keyword>
<evidence type="ECO:0000256" key="12">
    <source>
        <dbReference type="HAMAP-Rule" id="MF_00983"/>
    </source>
</evidence>
<dbReference type="Pfam" id="PF00270">
    <property type="entry name" value="DEAD"/>
    <property type="match status" value="1"/>
</dbReference>
<gene>
    <name evidence="12 14" type="primary">priA</name>
    <name evidence="14" type="ORF">ERCIPICE3303_651</name>
</gene>
<evidence type="ECO:0000256" key="2">
    <source>
        <dbReference type="ARBA" id="ARBA00022705"/>
    </source>
</evidence>
<name>A0A803FUM2_9GAMM</name>
<feature type="binding site" evidence="12">
    <location>
        <position position="466"/>
    </location>
    <ligand>
        <name>Zn(2+)</name>
        <dbReference type="ChEBI" id="CHEBI:29105"/>
        <label>2</label>
    </ligand>
</feature>
<dbReference type="InterPro" id="IPR041236">
    <property type="entry name" value="PriA_C"/>
</dbReference>
<dbReference type="GO" id="GO:0003677">
    <property type="term" value="F:DNA binding"/>
    <property type="evidence" value="ECO:0007669"/>
    <property type="project" value="UniProtKB-UniRule"/>
</dbReference>
<keyword evidence="3 12" id="KW-0479">Metal-binding</keyword>
<dbReference type="PANTHER" id="PTHR30580">
    <property type="entry name" value="PRIMOSOMAL PROTEIN N"/>
    <property type="match status" value="1"/>
</dbReference>
<dbReference type="PANTHER" id="PTHR30580:SF0">
    <property type="entry name" value="PRIMOSOMAL PROTEIN N"/>
    <property type="match status" value="1"/>
</dbReference>
<evidence type="ECO:0000256" key="6">
    <source>
        <dbReference type="ARBA" id="ARBA00022806"/>
    </source>
</evidence>
<feature type="binding site" evidence="12">
    <location>
        <position position="479"/>
    </location>
    <ligand>
        <name>Zn(2+)</name>
        <dbReference type="ChEBI" id="CHEBI:29105"/>
        <label>1</label>
    </ligand>
</feature>
<feature type="binding site" evidence="12">
    <location>
        <position position="436"/>
    </location>
    <ligand>
        <name>Zn(2+)</name>
        <dbReference type="ChEBI" id="CHEBI:29105"/>
        <label>1</label>
    </ligand>
</feature>
<keyword evidence="10 12" id="KW-0413">Isomerase</keyword>
<dbReference type="InterPro" id="IPR027417">
    <property type="entry name" value="P-loop_NTPase"/>
</dbReference>
<evidence type="ECO:0000256" key="7">
    <source>
        <dbReference type="ARBA" id="ARBA00022833"/>
    </source>
</evidence>
<dbReference type="PROSITE" id="PS51192">
    <property type="entry name" value="HELICASE_ATP_BIND_1"/>
    <property type="match status" value="1"/>
</dbReference>
<dbReference type="GO" id="GO:0006302">
    <property type="term" value="P:double-strand break repair"/>
    <property type="evidence" value="ECO:0007669"/>
    <property type="project" value="InterPro"/>
</dbReference>
<protein>
    <recommendedName>
        <fullName evidence="12">Replication restart protein PriA</fullName>
    </recommendedName>
    <alternativeName>
        <fullName evidence="12">ATP-dependent DNA helicase PriA</fullName>
        <ecNumber evidence="12">5.6.2.4</ecNumber>
    </alternativeName>
    <alternativeName>
        <fullName evidence="12">DNA 3'-5' helicase PriA</fullName>
    </alternativeName>
</protein>
<comment type="cofactor">
    <cofactor evidence="12">
        <name>Zn(2+)</name>
        <dbReference type="ChEBI" id="CHEBI:29105"/>
    </cofactor>
    <text evidence="12">Binds 2 zinc ions per subunit.</text>
</comment>
<evidence type="ECO:0000313" key="15">
    <source>
        <dbReference type="Proteomes" id="UP000294289"/>
    </source>
</evidence>
<evidence type="ECO:0000259" key="13">
    <source>
        <dbReference type="PROSITE" id="PS51192"/>
    </source>
</evidence>
<dbReference type="Gene3D" id="3.40.50.300">
    <property type="entry name" value="P-loop containing nucleotide triphosphate hydrolases"/>
    <property type="match status" value="1"/>
</dbReference>
<evidence type="ECO:0000256" key="4">
    <source>
        <dbReference type="ARBA" id="ARBA00022741"/>
    </source>
</evidence>
<dbReference type="FunFam" id="3.40.50.300:FF:000489">
    <property type="entry name" value="Primosome assembly protein PriA"/>
    <property type="match status" value="1"/>
</dbReference>
<comment type="catalytic activity">
    <reaction evidence="12">
        <text>Couples ATP hydrolysis with the unwinding of duplex DNA by translocating in the 3'-5' direction.</text>
        <dbReference type="EC" id="5.6.2.4"/>
    </reaction>
</comment>
<feature type="binding site" evidence="12">
    <location>
        <position position="445"/>
    </location>
    <ligand>
        <name>Zn(2+)</name>
        <dbReference type="ChEBI" id="CHEBI:29105"/>
        <label>2</label>
    </ligand>
</feature>
<dbReference type="InterPro" id="IPR014001">
    <property type="entry name" value="Helicase_ATP-bd"/>
</dbReference>
<dbReference type="GO" id="GO:1990077">
    <property type="term" value="C:primosome complex"/>
    <property type="evidence" value="ECO:0007669"/>
    <property type="project" value="UniProtKB-UniRule"/>
</dbReference>
<dbReference type="GO" id="GO:0005524">
    <property type="term" value="F:ATP binding"/>
    <property type="evidence" value="ECO:0007669"/>
    <property type="project" value="UniProtKB-UniRule"/>
</dbReference>
<proteinExistence type="inferred from homology"/>
<dbReference type="GO" id="GO:0043138">
    <property type="term" value="F:3'-5' DNA helicase activity"/>
    <property type="evidence" value="ECO:0007669"/>
    <property type="project" value="UniProtKB-EC"/>
</dbReference>
<dbReference type="OrthoDB" id="9759544at2"/>
<evidence type="ECO:0000256" key="10">
    <source>
        <dbReference type="ARBA" id="ARBA00023235"/>
    </source>
</evidence>
<dbReference type="Pfam" id="PF17764">
    <property type="entry name" value="PriA_3primeBD"/>
    <property type="match status" value="1"/>
</dbReference>
<evidence type="ECO:0000256" key="11">
    <source>
        <dbReference type="ARBA" id="ARBA00048988"/>
    </source>
</evidence>
<organism evidence="14 15">
    <name type="scientific">Candidatus Erwinia haradaeae</name>
    <dbReference type="NCBI Taxonomy" id="1922217"/>
    <lineage>
        <taxon>Bacteria</taxon>
        <taxon>Pseudomonadati</taxon>
        <taxon>Pseudomonadota</taxon>
        <taxon>Gammaproteobacteria</taxon>
        <taxon>Enterobacterales</taxon>
        <taxon>Erwiniaceae</taxon>
        <taxon>Erwinia</taxon>
    </lineage>
</organism>
<dbReference type="HAMAP" id="MF_00983">
    <property type="entry name" value="PriA"/>
    <property type="match status" value="1"/>
</dbReference>
<dbReference type="GO" id="GO:0016787">
    <property type="term" value="F:hydrolase activity"/>
    <property type="evidence" value="ECO:0007669"/>
    <property type="project" value="UniProtKB-KW"/>
</dbReference>
<dbReference type="GO" id="GO:0006270">
    <property type="term" value="P:DNA replication initiation"/>
    <property type="evidence" value="ECO:0007669"/>
    <property type="project" value="TreeGrafter"/>
</dbReference>
<keyword evidence="5 12" id="KW-0378">Hydrolase</keyword>
<dbReference type="Proteomes" id="UP000294289">
    <property type="component" value="Chromosome"/>
</dbReference>
<feature type="binding site" evidence="12">
    <location>
        <position position="448"/>
    </location>
    <ligand>
        <name>Zn(2+)</name>
        <dbReference type="ChEBI" id="CHEBI:29105"/>
        <label>2</label>
    </ligand>
</feature>
<sequence>MSVIQVALPIPYSSNFDYLLPIHIKYVVVGGRVRVPFGNRKEIGIVVSIKNSSIYPYHKLKKIDQVLDIKSLYHPNLWLLLNWISNYYHLSLGQILFYSLPILLRKGELLESHPLYHWVITSKGRKQFFDDINHNTKTYEILTKLYYKPLYNDDTNNNKITNDILQSLASKDLCKLEKIIHVKQDWHKNYSINNVYLHMNIEQRIAISTICKSHNNFIVWLFMWTINYDKTAIYLCMIENIMSKGKQILILVPQINLILKMIRLCQARFKVPIDIFHSKLNNKKRLNAWKRSRSGETAIIIGTNSVIFTPLHQLGLIILDDEHHVAYQNKKGGRYNIRDIAILRAKQENIPIIMGSTTPSLKTLHNVDLGKYHEINLRQSQYDTNSVIRTLVNIKNLYLKNGLSPLLIERMRLHLNKNNQILLFLNRRGFSPILLCHECNLIIQCEICHQSYTLHKNIDQLQCHSCQRSIPIPYKCFNCGSKALISIGIGTEQLELNLKVLFPNISITRIDTDTIPLTGKLEEKLKNTDSSKAHILVGTQMIIQECFFSNVTLVILLEVDNILFSTDFRSVEYFAQLYHQIVRMLKNNSKKGEIIFQTCYPEHPTFQTLLNKDYIFFAKTTLAERKNLLLPPYIHQVILNVEDKDNKSAYYYLVKIYKLLKLHPIYNSSLQIIGPTPLLSVHRSNQYKWQLALYHPSLSTLHQITKLSLISIKNLLMLKKIKLTLEIN</sequence>
<dbReference type="InterPro" id="IPR041222">
    <property type="entry name" value="PriA_3primeBD"/>
</dbReference>
<dbReference type="Pfam" id="PF18074">
    <property type="entry name" value="PriA_C"/>
    <property type="match status" value="1"/>
</dbReference>
<accession>A0A803FUM2</accession>
<comment type="catalytic activity">
    <reaction evidence="11 12">
        <text>ATP + H2O = ADP + phosphate + H(+)</text>
        <dbReference type="Rhea" id="RHEA:13065"/>
        <dbReference type="ChEBI" id="CHEBI:15377"/>
        <dbReference type="ChEBI" id="CHEBI:15378"/>
        <dbReference type="ChEBI" id="CHEBI:30616"/>
        <dbReference type="ChEBI" id="CHEBI:43474"/>
        <dbReference type="ChEBI" id="CHEBI:456216"/>
        <dbReference type="EC" id="5.6.2.4"/>
    </reaction>
</comment>
<dbReference type="GO" id="GO:0006310">
    <property type="term" value="P:DNA recombination"/>
    <property type="evidence" value="ECO:0007669"/>
    <property type="project" value="InterPro"/>
</dbReference>
<evidence type="ECO:0000256" key="8">
    <source>
        <dbReference type="ARBA" id="ARBA00022840"/>
    </source>
</evidence>
<keyword evidence="1 12" id="KW-0639">Primosome</keyword>
<comment type="similarity">
    <text evidence="12">Belongs to the helicase family. PriA subfamily.</text>
</comment>